<dbReference type="InterPro" id="IPR023187">
    <property type="entry name" value="Tscrpt_reg_MarR-type_CS"/>
</dbReference>
<keyword evidence="3" id="KW-0804">Transcription</keyword>
<reference evidence="5 6" key="1">
    <citation type="submission" date="2018-04" db="EMBL/GenBank/DDBJ databases">
        <title>Camelliibacillus theae gen. nov., sp. nov., isolated from Pu'er tea.</title>
        <authorList>
            <person name="Niu L."/>
        </authorList>
    </citation>
    <scope>NUCLEOTIDE SEQUENCE [LARGE SCALE GENOMIC DNA]</scope>
    <source>
        <strain evidence="5 6">T8</strain>
    </source>
</reference>
<dbReference type="Gene3D" id="1.10.10.10">
    <property type="entry name" value="Winged helix-like DNA-binding domain superfamily/Winged helix DNA-binding domain"/>
    <property type="match status" value="1"/>
</dbReference>
<accession>A0A2U1JQA5</accession>
<proteinExistence type="predicted"/>
<dbReference type="PRINTS" id="PR00598">
    <property type="entry name" value="HTHMARR"/>
</dbReference>
<comment type="caution">
    <text evidence="5">The sequence shown here is derived from an EMBL/GenBank/DDBJ whole genome shotgun (WGS) entry which is preliminary data.</text>
</comment>
<dbReference type="InterPro" id="IPR000835">
    <property type="entry name" value="HTH_MarR-typ"/>
</dbReference>
<evidence type="ECO:0000256" key="1">
    <source>
        <dbReference type="ARBA" id="ARBA00023015"/>
    </source>
</evidence>
<evidence type="ECO:0000259" key="4">
    <source>
        <dbReference type="PROSITE" id="PS50995"/>
    </source>
</evidence>
<dbReference type="PROSITE" id="PS01117">
    <property type="entry name" value="HTH_MARR_1"/>
    <property type="match status" value="1"/>
</dbReference>
<gene>
    <name evidence="5" type="ORF">DCC39_16750</name>
</gene>
<evidence type="ECO:0000256" key="2">
    <source>
        <dbReference type="ARBA" id="ARBA00023125"/>
    </source>
</evidence>
<feature type="domain" description="HTH marR-type" evidence="4">
    <location>
        <begin position="3"/>
        <end position="135"/>
    </location>
</feature>
<dbReference type="GO" id="GO:0003700">
    <property type="term" value="F:DNA-binding transcription factor activity"/>
    <property type="evidence" value="ECO:0007669"/>
    <property type="project" value="InterPro"/>
</dbReference>
<dbReference type="PANTHER" id="PTHR42756:SF1">
    <property type="entry name" value="TRANSCRIPTIONAL REPRESSOR OF EMRAB OPERON"/>
    <property type="match status" value="1"/>
</dbReference>
<name>A0A2U1JQA5_9BACI</name>
<keyword evidence="1" id="KW-0805">Transcription regulation</keyword>
<dbReference type="Pfam" id="PF01047">
    <property type="entry name" value="MarR"/>
    <property type="match status" value="1"/>
</dbReference>
<dbReference type="Proteomes" id="UP000245998">
    <property type="component" value="Unassembled WGS sequence"/>
</dbReference>
<dbReference type="AlphaFoldDB" id="A0A2U1JQA5"/>
<keyword evidence="6" id="KW-1185">Reference proteome</keyword>
<dbReference type="InterPro" id="IPR036390">
    <property type="entry name" value="WH_DNA-bd_sf"/>
</dbReference>
<protein>
    <submittedName>
        <fullName evidence="5">MarR family transcriptional regulator</fullName>
    </submittedName>
</protein>
<dbReference type="InterPro" id="IPR036388">
    <property type="entry name" value="WH-like_DNA-bd_sf"/>
</dbReference>
<sequence>MVDDEIRELLGKICSQTRRNYSGLLRQFNIHVGQDHALCQLWMEEGITQLELSERMGCEPPTVTNMIKKLEEYGLVYRRRDSADGRVSRVYLTSEGRSLQQPVQEVWRNQQEKLLDGILPEERLLLRRLMQQMLENIS</sequence>
<dbReference type="EMBL" id="QCZG01000052">
    <property type="protein sequence ID" value="PWA07139.1"/>
    <property type="molecule type" value="Genomic_DNA"/>
</dbReference>
<evidence type="ECO:0000313" key="5">
    <source>
        <dbReference type="EMBL" id="PWA07139.1"/>
    </source>
</evidence>
<dbReference type="SUPFAM" id="SSF46785">
    <property type="entry name" value="Winged helix' DNA-binding domain"/>
    <property type="match status" value="1"/>
</dbReference>
<dbReference type="OrthoDB" id="6400170at2"/>
<dbReference type="PANTHER" id="PTHR42756">
    <property type="entry name" value="TRANSCRIPTIONAL REGULATOR, MARR"/>
    <property type="match status" value="1"/>
</dbReference>
<keyword evidence="2" id="KW-0238">DNA-binding</keyword>
<dbReference type="RefSeq" id="WP_116556050.1">
    <property type="nucleotide sequence ID" value="NZ_QCZG01000052.1"/>
</dbReference>
<dbReference type="GO" id="GO:0003677">
    <property type="term" value="F:DNA binding"/>
    <property type="evidence" value="ECO:0007669"/>
    <property type="project" value="UniProtKB-KW"/>
</dbReference>
<dbReference type="PROSITE" id="PS50995">
    <property type="entry name" value="HTH_MARR_2"/>
    <property type="match status" value="1"/>
</dbReference>
<dbReference type="SMART" id="SM00347">
    <property type="entry name" value="HTH_MARR"/>
    <property type="match status" value="1"/>
</dbReference>
<evidence type="ECO:0000313" key="6">
    <source>
        <dbReference type="Proteomes" id="UP000245998"/>
    </source>
</evidence>
<evidence type="ECO:0000256" key="3">
    <source>
        <dbReference type="ARBA" id="ARBA00023163"/>
    </source>
</evidence>
<organism evidence="5 6">
    <name type="scientific">Pueribacillus theae</name>
    <dbReference type="NCBI Taxonomy" id="2171751"/>
    <lineage>
        <taxon>Bacteria</taxon>
        <taxon>Bacillati</taxon>
        <taxon>Bacillota</taxon>
        <taxon>Bacilli</taxon>
        <taxon>Bacillales</taxon>
        <taxon>Bacillaceae</taxon>
        <taxon>Pueribacillus</taxon>
    </lineage>
</organism>